<dbReference type="CDD" id="cd17321">
    <property type="entry name" value="MFS_MMR_MDR_like"/>
    <property type="match status" value="1"/>
</dbReference>
<evidence type="ECO:0000256" key="3">
    <source>
        <dbReference type="ARBA" id="ARBA00022475"/>
    </source>
</evidence>
<keyword evidence="6 7" id="KW-0472">Membrane</keyword>
<evidence type="ECO:0000256" key="5">
    <source>
        <dbReference type="ARBA" id="ARBA00022989"/>
    </source>
</evidence>
<dbReference type="PANTHER" id="PTHR42718:SF48">
    <property type="entry name" value="CONSERVED TWO-DOMAIN MEMBRANE PROTEIN-RELATED"/>
    <property type="match status" value="1"/>
</dbReference>
<feature type="transmembrane region" description="Helical" evidence="7">
    <location>
        <begin position="131"/>
        <end position="151"/>
    </location>
</feature>
<dbReference type="InterPro" id="IPR011701">
    <property type="entry name" value="MFS"/>
</dbReference>
<evidence type="ECO:0000259" key="8">
    <source>
        <dbReference type="PROSITE" id="PS50850"/>
    </source>
</evidence>
<evidence type="ECO:0000256" key="7">
    <source>
        <dbReference type="SAM" id="Phobius"/>
    </source>
</evidence>
<organism evidence="9 10">
    <name type="scientific">Pendulispora brunnea</name>
    <dbReference type="NCBI Taxonomy" id="2905690"/>
    <lineage>
        <taxon>Bacteria</taxon>
        <taxon>Pseudomonadati</taxon>
        <taxon>Myxococcota</taxon>
        <taxon>Myxococcia</taxon>
        <taxon>Myxococcales</taxon>
        <taxon>Sorangiineae</taxon>
        <taxon>Pendulisporaceae</taxon>
        <taxon>Pendulispora</taxon>
    </lineage>
</organism>
<name>A0ABZ2K6E0_9BACT</name>
<protein>
    <submittedName>
        <fullName evidence="9">MFS transporter</fullName>
    </submittedName>
</protein>
<dbReference type="NCBIfam" id="TIGR00711">
    <property type="entry name" value="efflux_EmrB"/>
    <property type="match status" value="1"/>
</dbReference>
<proteinExistence type="predicted"/>
<evidence type="ECO:0000313" key="9">
    <source>
        <dbReference type="EMBL" id="WXA94263.1"/>
    </source>
</evidence>
<comment type="subcellular location">
    <subcellularLocation>
        <location evidence="1">Cell membrane</location>
        <topology evidence="1">Multi-pass membrane protein</topology>
    </subcellularLocation>
</comment>
<evidence type="ECO:0000313" key="10">
    <source>
        <dbReference type="Proteomes" id="UP001379533"/>
    </source>
</evidence>
<feature type="transmembrane region" description="Helical" evidence="7">
    <location>
        <begin position="422"/>
        <end position="442"/>
    </location>
</feature>
<dbReference type="InterPro" id="IPR004638">
    <property type="entry name" value="EmrB-like"/>
</dbReference>
<dbReference type="PRINTS" id="PR01036">
    <property type="entry name" value="TCRTETB"/>
</dbReference>
<dbReference type="PROSITE" id="PS00216">
    <property type="entry name" value="SUGAR_TRANSPORT_1"/>
    <property type="match status" value="1"/>
</dbReference>
<feature type="transmembrane region" description="Helical" evidence="7">
    <location>
        <begin position="260"/>
        <end position="283"/>
    </location>
</feature>
<feature type="transmembrane region" description="Helical" evidence="7">
    <location>
        <begin position="220"/>
        <end position="239"/>
    </location>
</feature>
<evidence type="ECO:0000256" key="6">
    <source>
        <dbReference type="ARBA" id="ARBA00023136"/>
    </source>
</evidence>
<feature type="transmembrane region" description="Helical" evidence="7">
    <location>
        <begin position="44"/>
        <end position="62"/>
    </location>
</feature>
<gene>
    <name evidence="9" type="ORF">LZC95_48435</name>
</gene>
<dbReference type="InterPro" id="IPR020846">
    <property type="entry name" value="MFS_dom"/>
</dbReference>
<dbReference type="SUPFAM" id="SSF103473">
    <property type="entry name" value="MFS general substrate transporter"/>
    <property type="match status" value="1"/>
</dbReference>
<dbReference type="PANTHER" id="PTHR42718">
    <property type="entry name" value="MAJOR FACILITATOR SUPERFAMILY MULTIDRUG TRANSPORTER MFSC"/>
    <property type="match status" value="1"/>
</dbReference>
<reference evidence="9 10" key="1">
    <citation type="submission" date="2021-12" db="EMBL/GenBank/DDBJ databases">
        <title>Discovery of the Pendulisporaceae a myxobacterial family with distinct sporulation behavior and unique specialized metabolism.</title>
        <authorList>
            <person name="Garcia R."/>
            <person name="Popoff A."/>
            <person name="Bader C.D."/>
            <person name="Loehr J."/>
            <person name="Walesch S."/>
            <person name="Walt C."/>
            <person name="Boldt J."/>
            <person name="Bunk B."/>
            <person name="Haeckl F.J.F.P.J."/>
            <person name="Gunesch A.P."/>
            <person name="Birkelbach J."/>
            <person name="Nuebel U."/>
            <person name="Pietschmann T."/>
            <person name="Bach T."/>
            <person name="Mueller R."/>
        </authorList>
    </citation>
    <scope>NUCLEOTIDE SEQUENCE [LARGE SCALE GENOMIC DNA]</scope>
    <source>
        <strain evidence="9 10">MSr12523</strain>
    </source>
</reference>
<accession>A0ABZ2K6E0</accession>
<dbReference type="EMBL" id="CP089982">
    <property type="protein sequence ID" value="WXA94263.1"/>
    <property type="molecule type" value="Genomic_DNA"/>
</dbReference>
<feature type="transmembrane region" description="Helical" evidence="7">
    <location>
        <begin position="74"/>
        <end position="95"/>
    </location>
</feature>
<keyword evidence="5 7" id="KW-1133">Transmembrane helix</keyword>
<dbReference type="InterPro" id="IPR036259">
    <property type="entry name" value="MFS_trans_sf"/>
</dbReference>
<dbReference type="Gene3D" id="1.20.1250.20">
    <property type="entry name" value="MFS general substrate transporter like domains"/>
    <property type="match status" value="1"/>
</dbReference>
<feature type="transmembrane region" description="Helical" evidence="7">
    <location>
        <begin position="350"/>
        <end position="372"/>
    </location>
</feature>
<dbReference type="InterPro" id="IPR005829">
    <property type="entry name" value="Sugar_transporter_CS"/>
</dbReference>
<feature type="transmembrane region" description="Helical" evidence="7">
    <location>
        <begin position="196"/>
        <end position="214"/>
    </location>
</feature>
<dbReference type="Pfam" id="PF07690">
    <property type="entry name" value="MFS_1"/>
    <property type="match status" value="1"/>
</dbReference>
<keyword evidence="4 7" id="KW-0812">Transmembrane</keyword>
<dbReference type="PROSITE" id="PS50850">
    <property type="entry name" value="MFS"/>
    <property type="match status" value="1"/>
</dbReference>
<dbReference type="Proteomes" id="UP001379533">
    <property type="component" value="Chromosome"/>
</dbReference>
<feature type="transmembrane region" description="Helical" evidence="7">
    <location>
        <begin position="325"/>
        <end position="344"/>
    </location>
</feature>
<feature type="transmembrane region" description="Helical" evidence="7">
    <location>
        <begin position="295"/>
        <end position="313"/>
    </location>
</feature>
<evidence type="ECO:0000256" key="4">
    <source>
        <dbReference type="ARBA" id="ARBA00022692"/>
    </source>
</evidence>
<feature type="domain" description="Major facilitator superfamily (MFS) profile" evidence="8">
    <location>
        <begin position="7"/>
        <end position="445"/>
    </location>
</feature>
<keyword evidence="3" id="KW-1003">Cell membrane</keyword>
<feature type="transmembrane region" description="Helical" evidence="7">
    <location>
        <begin position="393"/>
        <end position="410"/>
    </location>
</feature>
<feature type="transmembrane region" description="Helical" evidence="7">
    <location>
        <begin position="107"/>
        <end position="124"/>
    </location>
</feature>
<evidence type="ECO:0000256" key="1">
    <source>
        <dbReference type="ARBA" id="ARBA00004651"/>
    </source>
</evidence>
<sequence length="451" mass="47780">MTAAWRTLAVAALAVFIVSLDTTVLFVAFPSIRATFRDVSSEGISWILNVYTIGYGALLVPTGRLADRFGRRRFFLAGLVVFALASLLCGVAPNVPFLVVARGLQSLGAALLMPASFALVLHAFPSERRGMAIGIWGAVGALAAAIGPAVGSAIVQFASWRWVFFLNLPLGIYAVSSGRRRIDESRASEQGGLPDAVGTALLIASFGALAYGIVGSREKPSTAAAAILLGLALLALFVLRSLRVSVPALDVRLFRRRTFAIANAMSLVFSIAFTAMFFGNVFFLTERWHRSIFEAGLWISPGPLTVIPVAIFAGRRADRIGYRPLFIVGGLLYAMGAAWMLHVANEDARFLLWLPSAIVMGTAIGMVLPSLSGASALELDAATFGVGSGVNQAIRQFGSVLGVAIVVVLLGRFGEAARFERVFVLLLVAGLLTALGGLTMRVTNVAHSHSL</sequence>
<keyword evidence="2" id="KW-0813">Transport</keyword>
<keyword evidence="10" id="KW-1185">Reference proteome</keyword>
<dbReference type="Gene3D" id="1.20.1720.10">
    <property type="entry name" value="Multidrug resistance protein D"/>
    <property type="match status" value="1"/>
</dbReference>
<dbReference type="RefSeq" id="WP_394844865.1">
    <property type="nucleotide sequence ID" value="NZ_CP089982.1"/>
</dbReference>
<evidence type="ECO:0000256" key="2">
    <source>
        <dbReference type="ARBA" id="ARBA00022448"/>
    </source>
</evidence>